<dbReference type="Pfam" id="PF09719">
    <property type="entry name" value="C_GCAxxG_C_C"/>
    <property type="match status" value="1"/>
</dbReference>
<feature type="region of interest" description="Disordered" evidence="1">
    <location>
        <begin position="21"/>
        <end position="44"/>
    </location>
</feature>
<evidence type="ECO:0000313" key="3">
    <source>
        <dbReference type="Proteomes" id="UP000886687"/>
    </source>
</evidence>
<sequence>MECLQSAERENLDTRLITGKVDSTEHGTDNAMNNNKTSDDELSNADTDSQLAVKRFCDGCNCAQAVLTSFANRYQVDTELAMRISSGLGGGVGRMGDICGTLSGAALVLGLQMGPKTSDDASAKEATYNATRLLQERFMARHGSNRCKELLQKDLSIPAEYQEAKSLGLFKTQCPDYVGTVVTLLNQILEESEVKE</sequence>
<organism evidence="2 3">
    <name type="scientific">Candidatus Thiodiazotropha lotti</name>
    <dbReference type="NCBI Taxonomy" id="2792787"/>
    <lineage>
        <taxon>Bacteria</taxon>
        <taxon>Pseudomonadati</taxon>
        <taxon>Pseudomonadota</taxon>
        <taxon>Gammaproteobacteria</taxon>
        <taxon>Chromatiales</taxon>
        <taxon>Sedimenticolaceae</taxon>
        <taxon>Candidatus Thiodiazotropha</taxon>
    </lineage>
</organism>
<gene>
    <name evidence="2" type="ORF">JAZ04_07195</name>
</gene>
<dbReference type="AlphaFoldDB" id="A0A9E4MZW4"/>
<dbReference type="NCBIfam" id="TIGR01909">
    <property type="entry name" value="C_GCAxxG_C_C"/>
    <property type="match status" value="1"/>
</dbReference>
<dbReference type="EMBL" id="JAEPDI010000003">
    <property type="protein sequence ID" value="MCG7938628.1"/>
    <property type="molecule type" value="Genomic_DNA"/>
</dbReference>
<comment type="caution">
    <text evidence="2">The sequence shown here is derived from an EMBL/GenBank/DDBJ whole genome shotgun (WGS) entry which is preliminary data.</text>
</comment>
<dbReference type="Proteomes" id="UP000886687">
    <property type="component" value="Unassembled WGS sequence"/>
</dbReference>
<protein>
    <submittedName>
        <fullName evidence="2">C-GCAxxG-C-C family protein</fullName>
    </submittedName>
</protein>
<reference evidence="2" key="1">
    <citation type="journal article" date="2021" name="Proc. Natl. Acad. Sci. U.S.A.">
        <title>Global biogeography of chemosynthetic symbionts reveals both localized and globally distributed symbiont groups. .</title>
        <authorList>
            <person name="Osvatic J.T."/>
            <person name="Wilkins L.G.E."/>
            <person name="Leibrecht L."/>
            <person name="Leray M."/>
            <person name="Zauner S."/>
            <person name="Polzin J."/>
            <person name="Camacho Y."/>
            <person name="Gros O."/>
            <person name="van Gils J.A."/>
            <person name="Eisen J.A."/>
            <person name="Petersen J.M."/>
            <person name="Yuen B."/>
        </authorList>
    </citation>
    <scope>NUCLEOTIDE SEQUENCE</scope>
    <source>
        <strain evidence="2">MAGL173</strain>
    </source>
</reference>
<evidence type="ECO:0000313" key="2">
    <source>
        <dbReference type="EMBL" id="MCG7938628.1"/>
    </source>
</evidence>
<evidence type="ECO:0000256" key="1">
    <source>
        <dbReference type="SAM" id="MobiDB-lite"/>
    </source>
</evidence>
<accession>A0A9E4MZW4</accession>
<proteinExistence type="predicted"/>
<name>A0A9E4MZW4_9GAMM</name>
<dbReference type="InterPro" id="IPR010181">
    <property type="entry name" value="CGCAxxGCC_motif"/>
</dbReference>